<reference evidence="7 8" key="1">
    <citation type="submission" date="2020-08" db="EMBL/GenBank/DDBJ databases">
        <title>Sequencing the genomes of 1000 actinobacteria strains.</title>
        <authorList>
            <person name="Klenk H.-P."/>
        </authorList>
    </citation>
    <scope>NUCLEOTIDE SEQUENCE [LARGE SCALE GENOMIC DNA]</scope>
    <source>
        <strain evidence="7 8">DSM 45809</strain>
    </source>
</reference>
<keyword evidence="4 6" id="KW-1133">Transmembrane helix</keyword>
<evidence type="ECO:0000256" key="1">
    <source>
        <dbReference type="ARBA" id="ARBA00004651"/>
    </source>
</evidence>
<accession>A0A7W7H6G4</accession>
<gene>
    <name evidence="7" type="ORF">BJY16_008176</name>
</gene>
<evidence type="ECO:0000256" key="5">
    <source>
        <dbReference type="ARBA" id="ARBA00023136"/>
    </source>
</evidence>
<evidence type="ECO:0000313" key="7">
    <source>
        <dbReference type="EMBL" id="MBB4744717.1"/>
    </source>
</evidence>
<feature type="transmembrane region" description="Helical" evidence="6">
    <location>
        <begin position="34"/>
        <end position="53"/>
    </location>
</feature>
<evidence type="ECO:0000313" key="8">
    <source>
        <dbReference type="Proteomes" id="UP000546162"/>
    </source>
</evidence>
<dbReference type="GO" id="GO:0005886">
    <property type="term" value="C:plasma membrane"/>
    <property type="evidence" value="ECO:0007669"/>
    <property type="project" value="UniProtKB-SubCell"/>
</dbReference>
<keyword evidence="5 6" id="KW-0472">Membrane</keyword>
<feature type="transmembrane region" description="Helical" evidence="6">
    <location>
        <begin position="239"/>
        <end position="258"/>
    </location>
</feature>
<dbReference type="PANTHER" id="PTHR32196:SF63">
    <property type="entry name" value="INNER MEMBRANE ABC TRANSPORTER PERMEASE PROTEIN YJFF"/>
    <property type="match status" value="1"/>
</dbReference>
<comment type="caution">
    <text evidence="7">The sequence shown here is derived from an EMBL/GenBank/DDBJ whole genome shotgun (WGS) entry which is preliminary data.</text>
</comment>
<evidence type="ECO:0000256" key="2">
    <source>
        <dbReference type="ARBA" id="ARBA00022475"/>
    </source>
</evidence>
<evidence type="ECO:0000256" key="4">
    <source>
        <dbReference type="ARBA" id="ARBA00022989"/>
    </source>
</evidence>
<dbReference type="PANTHER" id="PTHR32196">
    <property type="entry name" value="ABC TRANSPORTER PERMEASE PROTEIN YPHD-RELATED-RELATED"/>
    <property type="match status" value="1"/>
</dbReference>
<evidence type="ECO:0000256" key="6">
    <source>
        <dbReference type="SAM" id="Phobius"/>
    </source>
</evidence>
<keyword evidence="8" id="KW-1185">Reference proteome</keyword>
<keyword evidence="2" id="KW-1003">Cell membrane</keyword>
<comment type="subcellular location">
    <subcellularLocation>
        <location evidence="1">Cell membrane</location>
        <topology evidence="1">Multi-pass membrane protein</topology>
    </subcellularLocation>
</comment>
<sequence length="344" mass="36302">MSESMKTTIDATPEVAQNAPVNPRRRVYRPNAKYIPILATLVLLLAMYVGGLANLAHFDDPRVVVNLFRDNAVLLVVAIGMTFVILTGGIDLSVGAVISLTTTLTATLLQGGWPPLLVLPLVLVLGALLGSGMGAVIQYFKVEPFIATLAGLFLARGLALYINQESIPIRDKLWVTLSDLRIPLFDGVKTTLIAVVALVVVLIAAAVLAWTRFGRNVYAIGGSADSALLMGLPVARTRVLVYTISGFCAALGGVLFTINSTSGHALQGAGTELDAIAACVIGGVLLTGGSGYVFGTLLGVMVFGLISTIINFQGDLNSAWTRIVVGILLFGFIVLQRLVTRRAR</sequence>
<dbReference type="EMBL" id="JACHNB010000001">
    <property type="protein sequence ID" value="MBB4744717.1"/>
    <property type="molecule type" value="Genomic_DNA"/>
</dbReference>
<evidence type="ECO:0000256" key="3">
    <source>
        <dbReference type="ARBA" id="ARBA00022692"/>
    </source>
</evidence>
<organism evidence="7 8">
    <name type="scientific">Actinoplanes octamycinicus</name>
    <dbReference type="NCBI Taxonomy" id="135948"/>
    <lineage>
        <taxon>Bacteria</taxon>
        <taxon>Bacillati</taxon>
        <taxon>Actinomycetota</taxon>
        <taxon>Actinomycetes</taxon>
        <taxon>Micromonosporales</taxon>
        <taxon>Micromonosporaceae</taxon>
        <taxon>Actinoplanes</taxon>
    </lineage>
</organism>
<feature type="transmembrane region" description="Helical" evidence="6">
    <location>
        <begin position="145"/>
        <end position="162"/>
    </location>
</feature>
<proteinExistence type="predicted"/>
<keyword evidence="7" id="KW-0813">Transport</keyword>
<name>A0A7W7H6G4_9ACTN</name>
<dbReference type="GO" id="GO:0022857">
    <property type="term" value="F:transmembrane transporter activity"/>
    <property type="evidence" value="ECO:0007669"/>
    <property type="project" value="InterPro"/>
</dbReference>
<dbReference type="Pfam" id="PF02653">
    <property type="entry name" value="BPD_transp_2"/>
    <property type="match status" value="1"/>
</dbReference>
<feature type="transmembrane region" description="Helical" evidence="6">
    <location>
        <begin position="319"/>
        <end position="339"/>
    </location>
</feature>
<dbReference type="InterPro" id="IPR001851">
    <property type="entry name" value="ABC_transp_permease"/>
</dbReference>
<feature type="transmembrane region" description="Helical" evidence="6">
    <location>
        <begin position="191"/>
        <end position="210"/>
    </location>
</feature>
<keyword evidence="7" id="KW-0762">Sugar transport</keyword>
<dbReference type="CDD" id="cd06579">
    <property type="entry name" value="TM_PBP1_transp_AraH_like"/>
    <property type="match status" value="1"/>
</dbReference>
<feature type="transmembrane region" description="Helical" evidence="6">
    <location>
        <begin position="73"/>
        <end position="104"/>
    </location>
</feature>
<feature type="transmembrane region" description="Helical" evidence="6">
    <location>
        <begin position="116"/>
        <end position="139"/>
    </location>
</feature>
<keyword evidence="3 6" id="KW-0812">Transmembrane</keyword>
<protein>
    <submittedName>
        <fullName evidence="7">Simple sugar transport system permease protein</fullName>
    </submittedName>
</protein>
<dbReference type="NCBIfam" id="NF008630">
    <property type="entry name" value="PRK11618.1"/>
    <property type="match status" value="1"/>
</dbReference>
<dbReference type="Proteomes" id="UP000546162">
    <property type="component" value="Unassembled WGS sequence"/>
</dbReference>
<dbReference type="AlphaFoldDB" id="A0A7W7H6G4"/>